<organism evidence="2 3">
    <name type="scientific">Paraflavitalea soli</name>
    <dbReference type="NCBI Taxonomy" id="2315862"/>
    <lineage>
        <taxon>Bacteria</taxon>
        <taxon>Pseudomonadati</taxon>
        <taxon>Bacteroidota</taxon>
        <taxon>Chitinophagia</taxon>
        <taxon>Chitinophagales</taxon>
        <taxon>Chitinophagaceae</taxon>
        <taxon>Paraflavitalea</taxon>
    </lineage>
</organism>
<keyword evidence="2" id="KW-0645">Protease</keyword>
<keyword evidence="3" id="KW-1185">Reference proteome</keyword>
<feature type="chain" id="PRO_5017735003" evidence="1">
    <location>
        <begin position="24"/>
        <end position="837"/>
    </location>
</feature>
<gene>
    <name evidence="2" type="ORF">D3H65_20555</name>
</gene>
<protein>
    <submittedName>
        <fullName evidence="2">Carboxypeptidase-like regulatory domain-containing protein</fullName>
    </submittedName>
</protein>
<dbReference type="EMBL" id="CP032157">
    <property type="protein sequence ID" value="AXY76234.1"/>
    <property type="molecule type" value="Genomic_DNA"/>
</dbReference>
<feature type="signal peptide" evidence="1">
    <location>
        <begin position="1"/>
        <end position="23"/>
    </location>
</feature>
<dbReference type="Proteomes" id="UP000263900">
    <property type="component" value="Chromosome"/>
</dbReference>
<dbReference type="Pfam" id="PF18939">
    <property type="entry name" value="DUF5686"/>
    <property type="match status" value="1"/>
</dbReference>
<keyword evidence="1" id="KW-0732">Signal</keyword>
<accession>A0A3B7MNY9</accession>
<dbReference type="GO" id="GO:0004180">
    <property type="term" value="F:carboxypeptidase activity"/>
    <property type="evidence" value="ECO:0007669"/>
    <property type="project" value="UniProtKB-KW"/>
</dbReference>
<dbReference type="RefSeq" id="WP_119052112.1">
    <property type="nucleotide sequence ID" value="NZ_CP032157.1"/>
</dbReference>
<dbReference type="OrthoDB" id="983143at2"/>
<proteinExistence type="predicted"/>
<name>A0A3B7MNY9_9BACT</name>
<evidence type="ECO:0000313" key="3">
    <source>
        <dbReference type="Proteomes" id="UP000263900"/>
    </source>
</evidence>
<keyword evidence="2" id="KW-0378">Hydrolase</keyword>
<dbReference type="AlphaFoldDB" id="A0A3B7MNY9"/>
<evidence type="ECO:0000256" key="1">
    <source>
        <dbReference type="SAM" id="SignalP"/>
    </source>
</evidence>
<sequence>MKKFFLSIAGLCCCLFLFQATQGQTKILRGIIKDVHSDERIPFASMQFQVAGTGKLSDSAGTFTFHFDQWPTDTIKITYVGYQDFFLAIDSNLVKRAKNNIIDISILLERGKFTDEVVVRKTIDRGLLMWKRIVKRKPRNDRYRFENFSYELYNKLELDIKNIKKEKWQNLPFIKKFNFVLNNIDTTEEGNTFLPVYLTEAISDYYYQKSPRKRREVFQGTKTMGVNNESVSRFLGGMDQNINFYSNFIPVFDKLFVSPLSDNGDSYYRYKVLDTQVVNGRRLIHMSFTPKRPGENTFEGDCWAHDTTWAIQKMNLRLAKDANINFVDRLSLIQEFSLINDTTWFLTRDKFVVDMSLTGEKTLSAIGRKTTTYKDIVVNNPSVIAELSKNKLLEETILSPEAQRATDSFWVNSRHEELTKTEKTIYQTIDTLLKMPAFKRATRTINFITTGYMNIGNYEIGPWFNWATANQQEGFRTRFDLATNKYFSKKFLFHGYLAYGFKDQEFKYQLDGMWLLNKNPRTYITASHKHDFDRGQQYYDEISQDNIFALAIRKNGVPIKFLMVDETKVELFGSTKSGFSVTLGGAHKNYDPVANIPYKSIFVDDKGDSSIRTTEASIRIRYAFLEKFLESTFNRYSLGSDYPIVDIRYTRGLNGVLNGKYDYHKLSASVSDYSKIPPLGTIYYNVFAGRTWGKLPYMLLDVAPGNEIYYYNKYAFNLMNRYEYLHDRYAGINIEHNFGNGLFRFIPLTRKLKFRQFWTAKALIGSLSDENKAYNMPAGSDYKFESLDGKTYIEVGTGVDNIFKLFRVDFIWRLAPRPLPVEQVKRFGVFFSFRLAF</sequence>
<reference evidence="2 3" key="1">
    <citation type="submission" date="2018-09" db="EMBL/GenBank/DDBJ databases">
        <title>Genome sequencing of strain 6GH32-13.</title>
        <authorList>
            <person name="Weon H.-Y."/>
            <person name="Heo J."/>
            <person name="Kwon S.-W."/>
        </authorList>
    </citation>
    <scope>NUCLEOTIDE SEQUENCE [LARGE SCALE GENOMIC DNA]</scope>
    <source>
        <strain evidence="2 3">5GH32-13</strain>
    </source>
</reference>
<dbReference type="InterPro" id="IPR043741">
    <property type="entry name" value="DUF5686"/>
</dbReference>
<dbReference type="KEGG" id="pseg:D3H65_20555"/>
<keyword evidence="2" id="KW-0121">Carboxypeptidase</keyword>
<evidence type="ECO:0000313" key="2">
    <source>
        <dbReference type="EMBL" id="AXY76234.1"/>
    </source>
</evidence>